<reference evidence="1" key="1">
    <citation type="submission" date="2013-02" db="EMBL/GenBank/DDBJ databases">
        <title>Comparative genomics of Borrelia species.</title>
        <authorList>
            <person name="Schwan T.G."/>
            <person name="Raffel S.J."/>
            <person name="Porcella S.F."/>
        </authorList>
    </citation>
    <scope>NUCLEOTIDE SEQUENCE [LARGE SCALE GENOMIC DNA]</scope>
    <source>
        <strain evidence="1">YOR</strain>
    </source>
</reference>
<proteinExistence type="predicted"/>
<accession>A0ABN4C805</accession>
<sequence>MCKFNELEEGVLTFNEFRLENFSLNFGMIMKILKIFLAIKGTSCMVSVKDSFITCPNEKKFTY</sequence>
<dbReference type="Proteomes" id="UP000019269">
    <property type="component" value="Chromosome"/>
</dbReference>
<organism evidence="1 2">
    <name type="scientific">Borrelia nietonii YOR</name>
    <dbReference type="NCBI Taxonomy" id="1293576"/>
    <lineage>
        <taxon>Bacteria</taxon>
        <taxon>Pseudomonadati</taxon>
        <taxon>Spirochaetota</taxon>
        <taxon>Spirochaetia</taxon>
        <taxon>Spirochaetales</taxon>
        <taxon>Borreliaceae</taxon>
        <taxon>Borrelia</taxon>
        <taxon>Borrelia nietonii</taxon>
    </lineage>
</organism>
<protein>
    <recommendedName>
        <fullName evidence="3">BDR-repeat family protein</fullName>
    </recommendedName>
</protein>
<evidence type="ECO:0008006" key="3">
    <source>
        <dbReference type="Google" id="ProtNLM"/>
    </source>
</evidence>
<dbReference type="RefSeq" id="WP_025399753.1">
    <property type="nucleotide sequence ID" value="NZ_CP004146.1"/>
</dbReference>
<keyword evidence="2" id="KW-1185">Reference proteome</keyword>
<gene>
    <name evidence="1" type="ORF">BHY_0460</name>
</gene>
<name>A0ABN4C805_9SPIR</name>
<evidence type="ECO:0000313" key="1">
    <source>
        <dbReference type="EMBL" id="AHH03411.1"/>
    </source>
</evidence>
<evidence type="ECO:0000313" key="2">
    <source>
        <dbReference type="Proteomes" id="UP000019269"/>
    </source>
</evidence>
<dbReference type="EMBL" id="CP004146">
    <property type="protein sequence ID" value="AHH03411.1"/>
    <property type="molecule type" value="Genomic_DNA"/>
</dbReference>